<accession>A0A845QVK8</accession>
<feature type="chain" id="PRO_5032941765" evidence="2">
    <location>
        <begin position="21"/>
        <end position="87"/>
    </location>
</feature>
<evidence type="ECO:0000256" key="2">
    <source>
        <dbReference type="SAM" id="SignalP"/>
    </source>
</evidence>
<feature type="region of interest" description="Disordered" evidence="1">
    <location>
        <begin position="23"/>
        <end position="87"/>
    </location>
</feature>
<feature type="compositionally biased region" description="Basic and acidic residues" evidence="1">
    <location>
        <begin position="78"/>
        <end position="87"/>
    </location>
</feature>
<evidence type="ECO:0000313" key="3">
    <source>
        <dbReference type="EMBL" id="NBI06271.1"/>
    </source>
</evidence>
<dbReference type="AlphaFoldDB" id="A0A845QVK8"/>
<proteinExistence type="predicted"/>
<dbReference type="Proteomes" id="UP000467132">
    <property type="component" value="Unassembled WGS sequence"/>
</dbReference>
<dbReference type="EMBL" id="QXXA01000005">
    <property type="protein sequence ID" value="NBI06271.1"/>
    <property type="molecule type" value="Genomic_DNA"/>
</dbReference>
<reference evidence="3 4" key="1">
    <citation type="submission" date="2018-08" db="EMBL/GenBank/DDBJ databases">
        <title>Murine metabolic-syndrome-specific gut microbial biobank.</title>
        <authorList>
            <person name="Liu C."/>
        </authorList>
    </citation>
    <scope>NUCLEOTIDE SEQUENCE [LARGE SCALE GENOMIC DNA]</scope>
    <source>
        <strain evidence="3 4">583</strain>
    </source>
</reference>
<keyword evidence="2" id="KW-0732">Signal</keyword>
<dbReference type="RefSeq" id="WP_160196745.1">
    <property type="nucleotide sequence ID" value="NZ_QXXA01000005.1"/>
</dbReference>
<protein>
    <submittedName>
        <fullName evidence="3">Uncharacterized protein</fullName>
    </submittedName>
</protein>
<feature type="signal peptide" evidence="2">
    <location>
        <begin position="1"/>
        <end position="20"/>
    </location>
</feature>
<feature type="compositionally biased region" description="Acidic residues" evidence="1">
    <location>
        <begin position="25"/>
        <end position="77"/>
    </location>
</feature>
<sequence length="87" mass="10025">MKKKILIVLLTFMLALNVIACDTSSDPEEPDLDEEPAEDPNDEMGDDEYEPDIDEEPSEEQNEEDGLDMDQEDDNMNEEDKKTEEEQ</sequence>
<evidence type="ECO:0000313" key="4">
    <source>
        <dbReference type="Proteomes" id="UP000467132"/>
    </source>
</evidence>
<name>A0A845QVK8_9CLOT</name>
<keyword evidence="4" id="KW-1185">Reference proteome</keyword>
<organism evidence="3 4">
    <name type="scientific">Senegalia massiliensis</name>
    <dbReference type="NCBI Taxonomy" id="1720316"/>
    <lineage>
        <taxon>Bacteria</taxon>
        <taxon>Bacillati</taxon>
        <taxon>Bacillota</taxon>
        <taxon>Clostridia</taxon>
        <taxon>Eubacteriales</taxon>
        <taxon>Clostridiaceae</taxon>
        <taxon>Senegalia</taxon>
    </lineage>
</organism>
<gene>
    <name evidence="3" type="ORF">D3Z33_05275</name>
</gene>
<evidence type="ECO:0000256" key="1">
    <source>
        <dbReference type="SAM" id="MobiDB-lite"/>
    </source>
</evidence>
<comment type="caution">
    <text evidence="3">The sequence shown here is derived from an EMBL/GenBank/DDBJ whole genome shotgun (WGS) entry which is preliminary data.</text>
</comment>